<feature type="compositionally biased region" description="Polar residues" evidence="1">
    <location>
        <begin position="8"/>
        <end position="35"/>
    </location>
</feature>
<feature type="region of interest" description="Disordered" evidence="1">
    <location>
        <begin position="1"/>
        <end position="40"/>
    </location>
</feature>
<sequence length="99" mass="11027">MVRATPPGAQNTLPGTCRQNGKKTQGTAIRQSQRDPTAVRKRDVATKYTLDVLKFLFFSIHEVNSLTSFEVALPQDPGDHKKKVNFKCTFPDITVSMCT</sequence>
<dbReference type="Proteomes" id="UP001066276">
    <property type="component" value="Chromosome 2_2"/>
</dbReference>
<keyword evidence="3" id="KW-1185">Reference proteome</keyword>
<comment type="caution">
    <text evidence="2">The sequence shown here is derived from an EMBL/GenBank/DDBJ whole genome shotgun (WGS) entry which is preliminary data.</text>
</comment>
<organism evidence="2 3">
    <name type="scientific">Pleurodeles waltl</name>
    <name type="common">Iberian ribbed newt</name>
    <dbReference type="NCBI Taxonomy" id="8319"/>
    <lineage>
        <taxon>Eukaryota</taxon>
        <taxon>Metazoa</taxon>
        <taxon>Chordata</taxon>
        <taxon>Craniata</taxon>
        <taxon>Vertebrata</taxon>
        <taxon>Euteleostomi</taxon>
        <taxon>Amphibia</taxon>
        <taxon>Batrachia</taxon>
        <taxon>Caudata</taxon>
        <taxon>Salamandroidea</taxon>
        <taxon>Salamandridae</taxon>
        <taxon>Pleurodelinae</taxon>
        <taxon>Pleurodeles</taxon>
    </lineage>
</organism>
<name>A0AAV7V304_PLEWA</name>
<evidence type="ECO:0000256" key="1">
    <source>
        <dbReference type="SAM" id="MobiDB-lite"/>
    </source>
</evidence>
<dbReference type="AlphaFoldDB" id="A0AAV7V304"/>
<protein>
    <submittedName>
        <fullName evidence="2">Uncharacterized protein</fullName>
    </submittedName>
</protein>
<reference evidence="2" key="1">
    <citation type="journal article" date="2022" name="bioRxiv">
        <title>Sequencing and chromosome-scale assembly of the giantPleurodeles waltlgenome.</title>
        <authorList>
            <person name="Brown T."/>
            <person name="Elewa A."/>
            <person name="Iarovenko S."/>
            <person name="Subramanian E."/>
            <person name="Araus A.J."/>
            <person name="Petzold A."/>
            <person name="Susuki M."/>
            <person name="Suzuki K.-i.T."/>
            <person name="Hayashi T."/>
            <person name="Toyoda A."/>
            <person name="Oliveira C."/>
            <person name="Osipova E."/>
            <person name="Leigh N.D."/>
            <person name="Simon A."/>
            <person name="Yun M.H."/>
        </authorList>
    </citation>
    <scope>NUCLEOTIDE SEQUENCE</scope>
    <source>
        <strain evidence="2">20211129_DDA</strain>
        <tissue evidence="2">Liver</tissue>
    </source>
</reference>
<accession>A0AAV7V304</accession>
<evidence type="ECO:0000313" key="3">
    <source>
        <dbReference type="Proteomes" id="UP001066276"/>
    </source>
</evidence>
<evidence type="ECO:0000313" key="2">
    <source>
        <dbReference type="EMBL" id="KAJ1194348.1"/>
    </source>
</evidence>
<dbReference type="EMBL" id="JANPWB010000004">
    <property type="protein sequence ID" value="KAJ1194348.1"/>
    <property type="molecule type" value="Genomic_DNA"/>
</dbReference>
<gene>
    <name evidence="2" type="ORF">NDU88_003637</name>
</gene>
<proteinExistence type="predicted"/>